<gene>
    <name evidence="2" type="ORF">H8K36_18310</name>
</gene>
<evidence type="ECO:0000313" key="3">
    <source>
        <dbReference type="Proteomes" id="UP000627446"/>
    </source>
</evidence>
<comment type="caution">
    <text evidence="2">The sequence shown here is derived from an EMBL/GenBank/DDBJ whole genome shotgun (WGS) entry which is preliminary data.</text>
</comment>
<feature type="chain" id="PRO_5037801557" evidence="1">
    <location>
        <begin position="23"/>
        <end position="217"/>
    </location>
</feature>
<evidence type="ECO:0000313" key="2">
    <source>
        <dbReference type="EMBL" id="MBC3883351.1"/>
    </source>
</evidence>
<dbReference type="Proteomes" id="UP000627446">
    <property type="component" value="Unassembled WGS sequence"/>
</dbReference>
<name>A0A923KUJ1_9BURK</name>
<protein>
    <submittedName>
        <fullName evidence="2">Uncharacterized protein</fullName>
    </submittedName>
</protein>
<proteinExistence type="predicted"/>
<reference evidence="2" key="1">
    <citation type="submission" date="2020-08" db="EMBL/GenBank/DDBJ databases">
        <title>Novel species isolated from subtropical streams in China.</title>
        <authorList>
            <person name="Lu H."/>
        </authorList>
    </citation>
    <scope>NUCLEOTIDE SEQUENCE</scope>
    <source>
        <strain evidence="2">LX22W</strain>
    </source>
</reference>
<sequence>MNLKNLAVALMFVLAPVQASLAADADPLWTKVIASNQETKKWAAKDVEQLIHATKDGDPTKTITIKKQLSGWEKGKAQYTVLSITPPPKDASKKPVAFDLEEMFAPAEAEFFSPNAKFKRSDNQSLNGKPSVVFEITQSAGTLRIWADPASGSIQKRVLEMSMPLAFEGTITTLYQMEANSPSLPIESESKIDIKIPFKKAKLEMKDSFMNWVPQAK</sequence>
<feature type="signal peptide" evidence="1">
    <location>
        <begin position="1"/>
        <end position="22"/>
    </location>
</feature>
<dbReference type="AlphaFoldDB" id="A0A923KUJ1"/>
<keyword evidence="3" id="KW-1185">Reference proteome</keyword>
<evidence type="ECO:0000256" key="1">
    <source>
        <dbReference type="SAM" id="SignalP"/>
    </source>
</evidence>
<dbReference type="RefSeq" id="WP_186917971.1">
    <property type="nucleotide sequence ID" value="NZ_JACOFZ010000013.1"/>
</dbReference>
<accession>A0A923KUJ1</accession>
<keyword evidence="1" id="KW-0732">Signal</keyword>
<dbReference type="EMBL" id="JACOFZ010000013">
    <property type="protein sequence ID" value="MBC3883351.1"/>
    <property type="molecule type" value="Genomic_DNA"/>
</dbReference>
<organism evidence="2 3">
    <name type="scientific">Undibacterium nitidum</name>
    <dbReference type="NCBI Taxonomy" id="2762298"/>
    <lineage>
        <taxon>Bacteria</taxon>
        <taxon>Pseudomonadati</taxon>
        <taxon>Pseudomonadota</taxon>
        <taxon>Betaproteobacteria</taxon>
        <taxon>Burkholderiales</taxon>
        <taxon>Oxalobacteraceae</taxon>
        <taxon>Undibacterium</taxon>
    </lineage>
</organism>